<evidence type="ECO:0000256" key="1">
    <source>
        <dbReference type="ARBA" id="ARBA00006484"/>
    </source>
</evidence>
<dbReference type="EMBL" id="ML742143">
    <property type="protein sequence ID" value="KAE8148883.1"/>
    <property type="molecule type" value="Genomic_DNA"/>
</dbReference>
<comment type="similarity">
    <text evidence="1">Belongs to the short-chain dehydrogenases/reductases (SDR) family.</text>
</comment>
<dbReference type="PRINTS" id="PR00081">
    <property type="entry name" value="GDHRDH"/>
</dbReference>
<dbReference type="Pfam" id="PF00106">
    <property type="entry name" value="adh_short"/>
    <property type="match status" value="1"/>
</dbReference>
<accession>A0A5N6TRA6</accession>
<organism evidence="4 5">
    <name type="scientific">Aspergillus avenaceus</name>
    <dbReference type="NCBI Taxonomy" id="36643"/>
    <lineage>
        <taxon>Eukaryota</taxon>
        <taxon>Fungi</taxon>
        <taxon>Dikarya</taxon>
        <taxon>Ascomycota</taxon>
        <taxon>Pezizomycotina</taxon>
        <taxon>Eurotiomycetes</taxon>
        <taxon>Eurotiomycetidae</taxon>
        <taxon>Eurotiales</taxon>
        <taxon>Aspergillaceae</taxon>
        <taxon>Aspergillus</taxon>
        <taxon>Aspergillus subgen. Circumdati</taxon>
    </lineage>
</organism>
<sequence>MSTFKRIWPQLFPAQAPLTASNLPPQTGKVVIITGSTSGIGLELARILYHAGATVYIAARNQSKAETVIQTLTTDNPHSTGRLVFLPLDLSDLRTIKPFVESFLSAESRLDILFNNAAVASRPPSQRTAQGLEPKLGTNCAAPYLLTQLLSPILVSTAKTSPPNTIRVIWSSSMVVDFLAPDHGVPPSVIETPNPDPNVNYAVSKAGNWFLASRAAKQLGPHGVVSITQNPGNLNTPIYDEAARWMVWLSTPFFYKPVDGASTLLWAGFSSDVTVEDGGRYGIPFGRWHPDPRPDLLEAIRDVEEGGLGYARGLEEWCERVTGEFR</sequence>
<dbReference type="PANTHER" id="PTHR24320">
    <property type="entry name" value="RETINOL DEHYDROGENASE"/>
    <property type="match status" value="1"/>
</dbReference>
<evidence type="ECO:0000313" key="5">
    <source>
        <dbReference type="Proteomes" id="UP000325780"/>
    </source>
</evidence>
<dbReference type="InterPro" id="IPR036291">
    <property type="entry name" value="NAD(P)-bd_dom_sf"/>
</dbReference>
<proteinExistence type="inferred from homology"/>
<name>A0A5N6TRA6_ASPAV</name>
<keyword evidence="2" id="KW-0521">NADP</keyword>
<dbReference type="SUPFAM" id="SSF51735">
    <property type="entry name" value="NAD(P)-binding Rossmann-fold domains"/>
    <property type="match status" value="1"/>
</dbReference>
<dbReference type="PANTHER" id="PTHR24320:SF236">
    <property type="entry name" value="SHORT-CHAIN DEHYDROGENASE-RELATED"/>
    <property type="match status" value="1"/>
</dbReference>
<dbReference type="GO" id="GO:0016491">
    <property type="term" value="F:oxidoreductase activity"/>
    <property type="evidence" value="ECO:0007669"/>
    <property type="project" value="UniProtKB-KW"/>
</dbReference>
<dbReference type="AlphaFoldDB" id="A0A5N6TRA6"/>
<dbReference type="Gene3D" id="3.40.50.720">
    <property type="entry name" value="NAD(P)-binding Rossmann-like Domain"/>
    <property type="match status" value="1"/>
</dbReference>
<evidence type="ECO:0000256" key="3">
    <source>
        <dbReference type="ARBA" id="ARBA00023002"/>
    </source>
</evidence>
<protein>
    <submittedName>
        <fullName evidence="4">Short-chain dehydrogenase</fullName>
    </submittedName>
</protein>
<dbReference type="OrthoDB" id="191139at2759"/>
<dbReference type="InterPro" id="IPR002347">
    <property type="entry name" value="SDR_fam"/>
</dbReference>
<keyword evidence="3" id="KW-0560">Oxidoreductase</keyword>
<gene>
    <name evidence="4" type="ORF">BDV25DRAFT_130855</name>
</gene>
<keyword evidence="5" id="KW-1185">Reference proteome</keyword>
<evidence type="ECO:0000313" key="4">
    <source>
        <dbReference type="EMBL" id="KAE8148883.1"/>
    </source>
</evidence>
<dbReference type="Proteomes" id="UP000325780">
    <property type="component" value="Unassembled WGS sequence"/>
</dbReference>
<evidence type="ECO:0000256" key="2">
    <source>
        <dbReference type="ARBA" id="ARBA00022857"/>
    </source>
</evidence>
<reference evidence="4 5" key="1">
    <citation type="submission" date="2019-04" db="EMBL/GenBank/DDBJ databases">
        <title>Friends and foes A comparative genomics study of 23 Aspergillus species from section Flavi.</title>
        <authorList>
            <consortium name="DOE Joint Genome Institute"/>
            <person name="Kjaerbolling I."/>
            <person name="Vesth T."/>
            <person name="Frisvad J.C."/>
            <person name="Nybo J.L."/>
            <person name="Theobald S."/>
            <person name="Kildgaard S."/>
            <person name="Isbrandt T."/>
            <person name="Kuo A."/>
            <person name="Sato A."/>
            <person name="Lyhne E.K."/>
            <person name="Kogle M.E."/>
            <person name="Wiebenga A."/>
            <person name="Kun R.S."/>
            <person name="Lubbers R.J."/>
            <person name="Makela M.R."/>
            <person name="Barry K."/>
            <person name="Chovatia M."/>
            <person name="Clum A."/>
            <person name="Daum C."/>
            <person name="Haridas S."/>
            <person name="He G."/>
            <person name="LaButti K."/>
            <person name="Lipzen A."/>
            <person name="Mondo S."/>
            <person name="Riley R."/>
            <person name="Salamov A."/>
            <person name="Simmons B.A."/>
            <person name="Magnuson J.K."/>
            <person name="Henrissat B."/>
            <person name="Mortensen U.H."/>
            <person name="Larsen T.O."/>
            <person name="Devries R.P."/>
            <person name="Grigoriev I.V."/>
            <person name="Machida M."/>
            <person name="Baker S.E."/>
            <person name="Andersen M.R."/>
        </authorList>
    </citation>
    <scope>NUCLEOTIDE SEQUENCE [LARGE SCALE GENOMIC DNA]</scope>
    <source>
        <strain evidence="4 5">IBT 18842</strain>
    </source>
</reference>